<sequence length="374" mass="41776">MPRFTFLRLVKGFFLFWPALVGLWLFLPSPGPPRTADLRDQLIQSSLTSGQVLHTVHEWHASYAGEDASGHVPRPSDDCAGLLIDWHLLADAQHESAVLLEVGEHTTLNLTDAILKSAEEENSVRSGDSKSHNALSGIYVSDLLSVEVRAGDENHIINMPWFRWADMALFHNQMHEFTYTIDLRLVAHQTGPARVEIWKASSLAGADASHLLNPQPADRELGLLASFADIQPTYTALTSIHVADVKGDLPSKTYPIRSFILFYLAPFLTVCLFLAIYLAAPVLTVLLPVVAVYVVIVALCWCVAVRRPDYRGFAEWRASFWMTRYVSCCCCSSPRRHRGRRRQGPVVIWGPTGPVYESDRNESDSLVGSRKRGR</sequence>
<feature type="transmembrane region" description="Helical" evidence="1">
    <location>
        <begin position="6"/>
        <end position="27"/>
    </location>
</feature>
<keyword evidence="3" id="KW-1185">Reference proteome</keyword>
<protein>
    <submittedName>
        <fullName evidence="2">Uncharacterized protein</fullName>
    </submittedName>
</protein>
<feature type="transmembrane region" description="Helical" evidence="1">
    <location>
        <begin position="259"/>
        <end position="279"/>
    </location>
</feature>
<keyword evidence="1" id="KW-0812">Transmembrane</keyword>
<dbReference type="OMA" id="VHEWHAS"/>
<evidence type="ECO:0000313" key="3">
    <source>
        <dbReference type="Proteomes" id="UP000054383"/>
    </source>
</evidence>
<dbReference type="Proteomes" id="UP000054383">
    <property type="component" value="Unassembled WGS sequence"/>
</dbReference>
<keyword evidence="1" id="KW-1133">Transmembrane helix</keyword>
<dbReference type="AlphaFoldDB" id="A0A0U1M7L3"/>
<proteinExistence type="predicted"/>
<dbReference type="OrthoDB" id="4225365at2759"/>
<name>A0A0U1M7L3_TALIS</name>
<accession>A0A0U1M7L3</accession>
<organism evidence="2 3">
    <name type="scientific">Talaromyces islandicus</name>
    <name type="common">Penicillium islandicum</name>
    <dbReference type="NCBI Taxonomy" id="28573"/>
    <lineage>
        <taxon>Eukaryota</taxon>
        <taxon>Fungi</taxon>
        <taxon>Dikarya</taxon>
        <taxon>Ascomycota</taxon>
        <taxon>Pezizomycotina</taxon>
        <taxon>Eurotiomycetes</taxon>
        <taxon>Eurotiomycetidae</taxon>
        <taxon>Eurotiales</taxon>
        <taxon>Trichocomaceae</taxon>
        <taxon>Talaromyces</taxon>
        <taxon>Talaromyces sect. Islandici</taxon>
    </lineage>
</organism>
<dbReference type="EMBL" id="CVMT01000010">
    <property type="protein sequence ID" value="CRG91634.1"/>
    <property type="molecule type" value="Genomic_DNA"/>
</dbReference>
<feature type="transmembrane region" description="Helical" evidence="1">
    <location>
        <begin position="285"/>
        <end position="305"/>
    </location>
</feature>
<keyword evidence="1" id="KW-0472">Membrane</keyword>
<evidence type="ECO:0000313" key="2">
    <source>
        <dbReference type="EMBL" id="CRG91634.1"/>
    </source>
</evidence>
<gene>
    <name evidence="2" type="ORF">PISL3812_08684</name>
</gene>
<evidence type="ECO:0000256" key="1">
    <source>
        <dbReference type="SAM" id="Phobius"/>
    </source>
</evidence>
<reference evidence="2 3" key="1">
    <citation type="submission" date="2015-04" db="EMBL/GenBank/DDBJ databases">
        <authorList>
            <person name="Syromyatnikov M.Y."/>
            <person name="Popov V.N."/>
        </authorList>
    </citation>
    <scope>NUCLEOTIDE SEQUENCE [LARGE SCALE GENOMIC DNA]</scope>
    <source>
        <strain evidence="2">WF-38-12</strain>
    </source>
</reference>